<feature type="domain" description="THAP-type" evidence="6">
    <location>
        <begin position="1"/>
        <end position="81"/>
    </location>
</feature>
<dbReference type="InterPro" id="IPR006612">
    <property type="entry name" value="THAP_Znf"/>
</dbReference>
<dbReference type="Proteomes" id="UP000887566">
    <property type="component" value="Unplaced"/>
</dbReference>
<dbReference type="PROSITE" id="PS50950">
    <property type="entry name" value="ZF_THAP"/>
    <property type="match status" value="1"/>
</dbReference>
<evidence type="ECO:0000256" key="4">
    <source>
        <dbReference type="ARBA" id="ARBA00023125"/>
    </source>
</evidence>
<keyword evidence="4 5" id="KW-0238">DNA-binding</keyword>
<dbReference type="GO" id="GO:0003677">
    <property type="term" value="F:DNA binding"/>
    <property type="evidence" value="ECO:0007669"/>
    <property type="project" value="UniProtKB-UniRule"/>
</dbReference>
<accession>A0A914WC00</accession>
<evidence type="ECO:0000313" key="7">
    <source>
        <dbReference type="Proteomes" id="UP000887566"/>
    </source>
</evidence>
<evidence type="ECO:0000256" key="3">
    <source>
        <dbReference type="ARBA" id="ARBA00022833"/>
    </source>
</evidence>
<keyword evidence="3" id="KW-0862">Zinc</keyword>
<dbReference type="GO" id="GO:0008270">
    <property type="term" value="F:zinc ion binding"/>
    <property type="evidence" value="ECO:0007669"/>
    <property type="project" value="UniProtKB-KW"/>
</dbReference>
<sequence length="430" mass="48723">MPLDDTCAICQRTKLNGLGRFFNLPERGTGRRRRWDAVFADLGIVIRDVSVRRNFGVCWRHFLEGRPSRDPANPDFVPCIRLWGDDDSGFLSLGRLPSSAAGGNAHSTGHGSEMHSAETEVLIDDDSELEPLTKRRTDYLFSQQLLPQKAFADTPFTEIVDVPVASECVEVVTSLEAPKAKKQTVDVSRRRVPDEDQLTDQLYSESDLIYSNDPILTASAEPQHKSTLRHAFAPTYSADGQQQTQQNLRIKWVRMKSGVPIRLSAAAPSTSFSGLPLRRTSLVDKRLRGPPRVDKRIVDQMSTNDHAFREATRVIQEVADVRTRDASFAEAYRVIQDIESNRFSDNRKFKQKQRSETRGCVSAPCQSCRMTYYWPPQTMRQRLVWVRETPDGAQQRFDGRVDGAQPYFRCPVCDIESPTILDPTTEHLFC</sequence>
<evidence type="ECO:0000256" key="5">
    <source>
        <dbReference type="PROSITE-ProRule" id="PRU00309"/>
    </source>
</evidence>
<evidence type="ECO:0000256" key="1">
    <source>
        <dbReference type="ARBA" id="ARBA00022723"/>
    </source>
</evidence>
<reference evidence="8" key="1">
    <citation type="submission" date="2022-11" db="UniProtKB">
        <authorList>
            <consortium name="WormBaseParasite"/>
        </authorList>
    </citation>
    <scope>IDENTIFICATION</scope>
</reference>
<proteinExistence type="predicted"/>
<keyword evidence="7" id="KW-1185">Reference proteome</keyword>
<keyword evidence="1" id="KW-0479">Metal-binding</keyword>
<evidence type="ECO:0000256" key="2">
    <source>
        <dbReference type="ARBA" id="ARBA00022771"/>
    </source>
</evidence>
<evidence type="ECO:0000313" key="8">
    <source>
        <dbReference type="WBParaSite" id="PSAMB.scaffold3727size17110.g22356.t1"/>
    </source>
</evidence>
<protein>
    <submittedName>
        <fullName evidence="8">THAP-type domain-containing protein</fullName>
    </submittedName>
</protein>
<dbReference type="WBParaSite" id="PSAMB.scaffold3727size17110.g22356.t1">
    <property type="protein sequence ID" value="PSAMB.scaffold3727size17110.g22356.t1"/>
    <property type="gene ID" value="PSAMB.scaffold3727size17110.g22356"/>
</dbReference>
<keyword evidence="2 5" id="KW-0863">Zinc-finger</keyword>
<dbReference type="AlphaFoldDB" id="A0A914WC00"/>
<organism evidence="7 8">
    <name type="scientific">Plectus sambesii</name>
    <dbReference type="NCBI Taxonomy" id="2011161"/>
    <lineage>
        <taxon>Eukaryota</taxon>
        <taxon>Metazoa</taxon>
        <taxon>Ecdysozoa</taxon>
        <taxon>Nematoda</taxon>
        <taxon>Chromadorea</taxon>
        <taxon>Plectida</taxon>
        <taxon>Plectina</taxon>
        <taxon>Plectoidea</taxon>
        <taxon>Plectidae</taxon>
        <taxon>Plectus</taxon>
    </lineage>
</organism>
<name>A0A914WC00_9BILA</name>
<evidence type="ECO:0000259" key="6">
    <source>
        <dbReference type="PROSITE" id="PS50950"/>
    </source>
</evidence>